<dbReference type="Proteomes" id="UP000886390">
    <property type="component" value="Unassembled WGS sequence"/>
</dbReference>
<dbReference type="EMBL" id="DRNH01000236">
    <property type="protein sequence ID" value="HFB53959.1"/>
    <property type="molecule type" value="Genomic_DNA"/>
</dbReference>
<evidence type="ECO:0000256" key="2">
    <source>
        <dbReference type="ARBA" id="ARBA00022840"/>
    </source>
</evidence>
<keyword evidence="2 4" id="KW-0067">ATP-binding</keyword>
<sequence>MADLEVHNVTLKYKELTAISNISLEANEGEIIGLIGADGAGKSSLMHAIAGVIGFEGEIVYKGYSYHSPKECEKIKPEISLMPQGIGLVLYDTLSVAEHLEFFADIRDVKKDANFFAYRKKLLHMSGLSEFTDRLAANLSGGMMQKLSLICALIHRPKLLILDEPTTGVDPLSRLELWDILDAIRKEEGTITLVSTAYMQEAAKMDKILLFDEGNIIAQGTNEALLDSIRPFTYKEFSTQQEGVISFDKRSYSLTQLPQEKAEPTLEGLFFINALKKNKTLPPVHIDKRENKADIPTVIMQAKGLTKRFGDFVADDHIDMTLSRGVILGLLGANGAGKTTFIKMLLGLHNIDEGELTLLGKSIKNADDRLTLKSKIGYVSQHFALYNDMTVHENLLYFANMHKIPIATALQRIKKYAQQLGFEPYMDKFPTELPLGVNQRFSIAAALLHEPVVLFLDEPTSGVDTIARAQFWQILHKLKEEWGISILITTHYMSEAEYCDRVVLLKRGHKIADDTVANLYKKHPDAHNFEDIFLSYFQTEAQS</sequence>
<name>A0A7C3C0B1_9BACT</name>
<comment type="caution">
    <text evidence="4">The sequence shown here is derived from an EMBL/GenBank/DDBJ whole genome shotgun (WGS) entry which is preliminary data.</text>
</comment>
<dbReference type="InterPro" id="IPR003593">
    <property type="entry name" value="AAA+_ATPase"/>
</dbReference>
<dbReference type="AlphaFoldDB" id="A0A7C3C0B1"/>
<reference evidence="4" key="1">
    <citation type="journal article" date="2020" name="mSystems">
        <title>Genome- and Community-Level Interaction Insights into Carbon Utilization and Element Cycling Functions of Hydrothermarchaeota in Hydrothermal Sediment.</title>
        <authorList>
            <person name="Zhou Z."/>
            <person name="Liu Y."/>
            <person name="Xu W."/>
            <person name="Pan J."/>
            <person name="Luo Z.H."/>
            <person name="Li M."/>
        </authorList>
    </citation>
    <scope>NUCLEOTIDE SEQUENCE [LARGE SCALE GENOMIC DNA]</scope>
    <source>
        <strain evidence="4">HyVt-507</strain>
    </source>
</reference>
<evidence type="ECO:0000313" key="4">
    <source>
        <dbReference type="EMBL" id="HFB53959.1"/>
    </source>
</evidence>
<dbReference type="CDD" id="cd03230">
    <property type="entry name" value="ABC_DR_subfamily_A"/>
    <property type="match status" value="2"/>
</dbReference>
<proteinExistence type="predicted"/>
<keyword evidence="1" id="KW-0547">Nucleotide-binding</keyword>
<gene>
    <name evidence="4" type="ORF">ENJ67_04435</name>
</gene>
<organism evidence="4">
    <name type="scientific">Sulfurimonas autotrophica</name>
    <dbReference type="NCBI Taxonomy" id="202747"/>
    <lineage>
        <taxon>Bacteria</taxon>
        <taxon>Pseudomonadati</taxon>
        <taxon>Campylobacterota</taxon>
        <taxon>Epsilonproteobacteria</taxon>
        <taxon>Campylobacterales</taxon>
        <taxon>Sulfurimonadaceae</taxon>
        <taxon>Sulfurimonas</taxon>
    </lineage>
</organism>
<dbReference type="GO" id="GO:0005524">
    <property type="term" value="F:ATP binding"/>
    <property type="evidence" value="ECO:0007669"/>
    <property type="project" value="UniProtKB-KW"/>
</dbReference>
<dbReference type="Pfam" id="PF00005">
    <property type="entry name" value="ABC_tran"/>
    <property type="match status" value="2"/>
</dbReference>
<dbReference type="SMART" id="SM00382">
    <property type="entry name" value="AAA"/>
    <property type="match status" value="2"/>
</dbReference>
<dbReference type="PROSITE" id="PS50893">
    <property type="entry name" value="ABC_TRANSPORTER_2"/>
    <property type="match status" value="2"/>
</dbReference>
<dbReference type="Gene3D" id="3.40.50.300">
    <property type="entry name" value="P-loop containing nucleotide triphosphate hydrolases"/>
    <property type="match status" value="2"/>
</dbReference>
<dbReference type="InterPro" id="IPR017871">
    <property type="entry name" value="ABC_transporter-like_CS"/>
</dbReference>
<protein>
    <submittedName>
        <fullName evidence="4">ABC transporter ATP-binding protein</fullName>
    </submittedName>
</protein>
<dbReference type="GO" id="GO:0016887">
    <property type="term" value="F:ATP hydrolysis activity"/>
    <property type="evidence" value="ECO:0007669"/>
    <property type="project" value="InterPro"/>
</dbReference>
<dbReference type="SUPFAM" id="SSF52540">
    <property type="entry name" value="P-loop containing nucleoside triphosphate hydrolases"/>
    <property type="match status" value="2"/>
</dbReference>
<dbReference type="InterPro" id="IPR027417">
    <property type="entry name" value="P-loop_NTPase"/>
</dbReference>
<dbReference type="PANTHER" id="PTHR43038:SF4">
    <property type="entry name" value="RIBOSOME-ASSOCIATED ATPASE"/>
    <property type="match status" value="1"/>
</dbReference>
<accession>A0A7C3C0B1</accession>
<evidence type="ECO:0000256" key="1">
    <source>
        <dbReference type="ARBA" id="ARBA00022741"/>
    </source>
</evidence>
<evidence type="ECO:0000259" key="3">
    <source>
        <dbReference type="PROSITE" id="PS50893"/>
    </source>
</evidence>
<dbReference type="InterPro" id="IPR003439">
    <property type="entry name" value="ABC_transporter-like_ATP-bd"/>
</dbReference>
<dbReference type="PANTHER" id="PTHR43038">
    <property type="entry name" value="ATP-BINDING CASSETTE, SUB-FAMILY H, MEMBER 1"/>
    <property type="match status" value="1"/>
</dbReference>
<feature type="domain" description="ABC transporter" evidence="3">
    <location>
        <begin position="300"/>
        <end position="532"/>
    </location>
</feature>
<feature type="domain" description="ABC transporter" evidence="3">
    <location>
        <begin position="4"/>
        <end position="238"/>
    </location>
</feature>
<dbReference type="PROSITE" id="PS00211">
    <property type="entry name" value="ABC_TRANSPORTER_1"/>
    <property type="match status" value="1"/>
</dbReference>